<dbReference type="Proteomes" id="UP000291107">
    <property type="component" value="Unassembled WGS sequence"/>
</dbReference>
<name>A0A4Q4KWY4_9PSED</name>
<accession>A0A4Q4KWY4</accession>
<feature type="compositionally biased region" description="Polar residues" evidence="1">
    <location>
        <begin position="1"/>
        <end position="18"/>
    </location>
</feature>
<dbReference type="AlphaFoldDB" id="A0A4Q4KWY4"/>
<dbReference type="EMBL" id="SEUB01000011">
    <property type="protein sequence ID" value="RYM37949.1"/>
    <property type="molecule type" value="Genomic_DNA"/>
</dbReference>
<comment type="caution">
    <text evidence="2">The sequence shown here is derived from an EMBL/GenBank/DDBJ whole genome shotgun (WGS) entry which is preliminary data.</text>
</comment>
<feature type="non-terminal residue" evidence="2">
    <location>
        <position position="62"/>
    </location>
</feature>
<organism evidence="2 3">
    <name type="scientific">Pseudomonas koreensis</name>
    <dbReference type="NCBI Taxonomy" id="198620"/>
    <lineage>
        <taxon>Bacteria</taxon>
        <taxon>Pseudomonadati</taxon>
        <taxon>Pseudomonadota</taxon>
        <taxon>Gammaproteobacteria</taxon>
        <taxon>Pseudomonadales</taxon>
        <taxon>Pseudomonadaceae</taxon>
        <taxon>Pseudomonas</taxon>
    </lineage>
</organism>
<evidence type="ECO:0000313" key="3">
    <source>
        <dbReference type="Proteomes" id="UP000291107"/>
    </source>
</evidence>
<reference evidence="2 3" key="1">
    <citation type="submission" date="2019-02" db="EMBL/GenBank/DDBJ databases">
        <title>Genome of Pseudomonas korensis isolated from heavy metal contaminated environment.</title>
        <authorList>
            <person name="Ayangbenro A.S."/>
            <person name="Babalola O."/>
        </authorList>
    </citation>
    <scope>NUCLEOTIDE SEQUENCE [LARGE SCALE GENOMIC DNA]</scope>
    <source>
        <strain evidence="2 3">AB36</strain>
    </source>
</reference>
<evidence type="ECO:0000256" key="1">
    <source>
        <dbReference type="SAM" id="MobiDB-lite"/>
    </source>
</evidence>
<sequence>MSKPTPTFNWRQAQNLPTPSIPCGSGLARESVRSGNIIADRTAAFVSKPTPTFNWRQAQNLP</sequence>
<proteinExistence type="predicted"/>
<evidence type="ECO:0000313" key="2">
    <source>
        <dbReference type="EMBL" id="RYM37949.1"/>
    </source>
</evidence>
<gene>
    <name evidence="2" type="ORF">EVS84_25975</name>
</gene>
<protein>
    <submittedName>
        <fullName evidence="2">Uncharacterized protein</fullName>
    </submittedName>
</protein>
<feature type="region of interest" description="Disordered" evidence="1">
    <location>
        <begin position="1"/>
        <end position="24"/>
    </location>
</feature>